<sequence length="183" mass="20599">MSWLDTLRTVGAQALSTIQFFAHLLYMLSTPLRWPLYYVYVSTIFLLSPIWVIVRLGLRTVSLAINLVAKLKLACAAVIGVCAGFLLHGTLSFMFVLLGWDAASERQSSLARGHKKENEYGDGSNSSVRGHRSNKRGNSVEINPNDLFEEQWKLVRTPVQQRRRRKGLLGQTIMEESSESELS</sequence>
<protein>
    <submittedName>
        <fullName evidence="3">Uncharacterized protein</fullName>
    </submittedName>
</protein>
<evidence type="ECO:0000256" key="1">
    <source>
        <dbReference type="SAM" id="MobiDB-lite"/>
    </source>
</evidence>
<gene>
    <name evidence="3" type="ORF">RRF57_006405</name>
</gene>
<feature type="region of interest" description="Disordered" evidence="1">
    <location>
        <begin position="111"/>
        <end position="142"/>
    </location>
</feature>
<feature type="transmembrane region" description="Helical" evidence="2">
    <location>
        <begin position="75"/>
        <end position="100"/>
    </location>
</feature>
<feature type="region of interest" description="Disordered" evidence="1">
    <location>
        <begin position="159"/>
        <end position="183"/>
    </location>
</feature>
<keyword evidence="2" id="KW-0472">Membrane</keyword>
<evidence type="ECO:0000256" key="2">
    <source>
        <dbReference type="SAM" id="Phobius"/>
    </source>
</evidence>
<comment type="caution">
    <text evidence="3">The sequence shown here is derived from an EMBL/GenBank/DDBJ whole genome shotgun (WGS) entry which is preliminary data.</text>
</comment>
<keyword evidence="4" id="KW-1185">Reference proteome</keyword>
<dbReference type="EMBL" id="JAWHQM010000017">
    <property type="protein sequence ID" value="KAK5630690.1"/>
    <property type="molecule type" value="Genomic_DNA"/>
</dbReference>
<reference evidence="3 4" key="1">
    <citation type="submission" date="2023-10" db="EMBL/GenBank/DDBJ databases">
        <title>Draft genome sequence of Xylaria bambusicola isolate GMP-LS, the root and basal stem rot pathogen of sugarcane in Indonesia.</title>
        <authorList>
            <person name="Selvaraj P."/>
            <person name="Muralishankar V."/>
            <person name="Muruganantham S."/>
            <person name="Sp S."/>
            <person name="Haryani S."/>
            <person name="Lau K.J.X."/>
            <person name="Naqvi N.I."/>
        </authorList>
    </citation>
    <scope>NUCLEOTIDE SEQUENCE [LARGE SCALE GENOMIC DNA]</scope>
    <source>
        <strain evidence="3">GMP-LS</strain>
    </source>
</reference>
<evidence type="ECO:0000313" key="3">
    <source>
        <dbReference type="EMBL" id="KAK5630690.1"/>
    </source>
</evidence>
<evidence type="ECO:0000313" key="4">
    <source>
        <dbReference type="Proteomes" id="UP001305414"/>
    </source>
</evidence>
<keyword evidence="2" id="KW-0812">Transmembrane</keyword>
<keyword evidence="2" id="KW-1133">Transmembrane helix</keyword>
<dbReference type="AlphaFoldDB" id="A0AAN7UE89"/>
<organism evidence="3 4">
    <name type="scientific">Xylaria bambusicola</name>
    <dbReference type="NCBI Taxonomy" id="326684"/>
    <lineage>
        <taxon>Eukaryota</taxon>
        <taxon>Fungi</taxon>
        <taxon>Dikarya</taxon>
        <taxon>Ascomycota</taxon>
        <taxon>Pezizomycotina</taxon>
        <taxon>Sordariomycetes</taxon>
        <taxon>Xylariomycetidae</taxon>
        <taxon>Xylariales</taxon>
        <taxon>Xylariaceae</taxon>
        <taxon>Xylaria</taxon>
    </lineage>
</organism>
<accession>A0AAN7UE89</accession>
<feature type="transmembrane region" description="Helical" evidence="2">
    <location>
        <begin position="35"/>
        <end position="54"/>
    </location>
</feature>
<dbReference type="Proteomes" id="UP001305414">
    <property type="component" value="Unassembled WGS sequence"/>
</dbReference>
<name>A0AAN7UE89_9PEZI</name>
<proteinExistence type="predicted"/>